<dbReference type="GO" id="GO:0015937">
    <property type="term" value="P:coenzyme A biosynthetic process"/>
    <property type="evidence" value="ECO:0007669"/>
    <property type="project" value="UniProtKB-UniRule"/>
</dbReference>
<dbReference type="InterPro" id="IPR001977">
    <property type="entry name" value="Depp_CoAkinase"/>
</dbReference>
<evidence type="ECO:0000256" key="3">
    <source>
        <dbReference type="HAMAP-Rule" id="MF_00376"/>
    </source>
</evidence>
<reference evidence="6" key="1">
    <citation type="submission" date="2016-10" db="EMBL/GenBank/DDBJ databases">
        <authorList>
            <person name="Varghese N."/>
            <person name="Submissions S."/>
        </authorList>
    </citation>
    <scope>NUCLEOTIDE SEQUENCE [LARGE SCALE GENOMIC DNA]</scope>
    <source>
        <strain evidence="6">DSM 11005</strain>
    </source>
</reference>
<keyword evidence="3" id="KW-0173">Coenzyme A biosynthesis</keyword>
<evidence type="ECO:0000256" key="4">
    <source>
        <dbReference type="NCBIfam" id="TIGR00152"/>
    </source>
</evidence>
<dbReference type="PROSITE" id="PS51219">
    <property type="entry name" value="DPCK"/>
    <property type="match status" value="1"/>
</dbReference>
<evidence type="ECO:0000256" key="2">
    <source>
        <dbReference type="ARBA" id="ARBA00022840"/>
    </source>
</evidence>
<dbReference type="Proteomes" id="UP000198943">
    <property type="component" value="Unassembled WGS sequence"/>
</dbReference>
<dbReference type="GO" id="GO:0004140">
    <property type="term" value="F:dephospho-CoA kinase activity"/>
    <property type="evidence" value="ECO:0007669"/>
    <property type="project" value="UniProtKB-UniRule"/>
</dbReference>
<protein>
    <recommendedName>
        <fullName evidence="3 4">Dephospho-CoA kinase</fullName>
        <ecNumber evidence="3 4">2.7.1.24</ecNumber>
    </recommendedName>
    <alternativeName>
        <fullName evidence="3">Dephosphocoenzyme A kinase</fullName>
    </alternativeName>
</protein>
<dbReference type="OrthoDB" id="9812943at2"/>
<dbReference type="CDD" id="cd02022">
    <property type="entry name" value="DPCK"/>
    <property type="match status" value="1"/>
</dbReference>
<dbReference type="SUPFAM" id="SSF52540">
    <property type="entry name" value="P-loop containing nucleoside triphosphate hydrolases"/>
    <property type="match status" value="1"/>
</dbReference>
<dbReference type="Pfam" id="PF01121">
    <property type="entry name" value="CoaE"/>
    <property type="match status" value="1"/>
</dbReference>
<feature type="binding site" evidence="3">
    <location>
        <begin position="11"/>
        <end position="16"/>
    </location>
    <ligand>
        <name>ATP</name>
        <dbReference type="ChEBI" id="CHEBI:30616"/>
    </ligand>
</feature>
<keyword evidence="3" id="KW-0808">Transferase</keyword>
<dbReference type="UniPathway" id="UPA00241">
    <property type="reaction ID" value="UER00356"/>
</dbReference>
<dbReference type="GO" id="GO:0005524">
    <property type="term" value="F:ATP binding"/>
    <property type="evidence" value="ECO:0007669"/>
    <property type="project" value="UniProtKB-UniRule"/>
</dbReference>
<dbReference type="NCBIfam" id="TIGR00152">
    <property type="entry name" value="dephospho-CoA kinase"/>
    <property type="match status" value="1"/>
</dbReference>
<dbReference type="AlphaFoldDB" id="A0A1G6HZ18"/>
<dbReference type="PANTHER" id="PTHR10695:SF46">
    <property type="entry name" value="BIFUNCTIONAL COENZYME A SYNTHASE-RELATED"/>
    <property type="match status" value="1"/>
</dbReference>
<keyword evidence="3" id="KW-0963">Cytoplasm</keyword>
<dbReference type="Gene3D" id="3.40.50.300">
    <property type="entry name" value="P-loop containing nucleotide triphosphate hydrolases"/>
    <property type="match status" value="1"/>
</dbReference>
<dbReference type="InterPro" id="IPR027417">
    <property type="entry name" value="P-loop_NTPase"/>
</dbReference>
<dbReference type="EMBL" id="FMYW01000001">
    <property type="protein sequence ID" value="SDB99547.1"/>
    <property type="molecule type" value="Genomic_DNA"/>
</dbReference>
<sequence length="199" mass="21665">MIVIGLTGGIGSGKSTVSSYMNTLGIPVFDADASSRAAVKKGSPCLQKIVAFFGPECLLPDGELNRPWVADKVFHDKTILKQYEKIVQDQVWAEAQQFLAEEREKNTAAVVLDVPLLIECGWHTKMDSVWLVKVPKSVQIQRAMLRDGATEEAVTARINAQMSLSDKEKFADVVIDNSGTMDSTKAQVTAQLQNVLGAV</sequence>
<proteinExistence type="inferred from homology"/>
<comment type="pathway">
    <text evidence="3">Cofactor biosynthesis; coenzyme A biosynthesis; CoA from (R)-pantothenate: step 5/5.</text>
</comment>
<name>A0A1G6HZ18_9FIRM</name>
<dbReference type="EC" id="2.7.1.24" evidence="3 4"/>
<keyword evidence="3 5" id="KW-0418">Kinase</keyword>
<keyword evidence="1 3" id="KW-0547">Nucleotide-binding</keyword>
<organism evidence="5 6">
    <name type="scientific">Succiniclasticum ruminis</name>
    <dbReference type="NCBI Taxonomy" id="40841"/>
    <lineage>
        <taxon>Bacteria</taxon>
        <taxon>Bacillati</taxon>
        <taxon>Bacillota</taxon>
        <taxon>Negativicutes</taxon>
        <taxon>Acidaminococcales</taxon>
        <taxon>Acidaminococcaceae</taxon>
        <taxon>Succiniclasticum</taxon>
    </lineage>
</organism>
<comment type="subcellular location">
    <subcellularLocation>
        <location evidence="3">Cytoplasm</location>
    </subcellularLocation>
</comment>
<accession>A0A1G6HZ18</accession>
<gene>
    <name evidence="3" type="primary">coaE</name>
    <name evidence="5" type="ORF">SAMN04487864_101348</name>
</gene>
<comment type="function">
    <text evidence="3">Catalyzes the phosphorylation of the 3'-hydroxyl group of dephosphocoenzyme A to form coenzyme A.</text>
</comment>
<keyword evidence="6" id="KW-1185">Reference proteome</keyword>
<dbReference type="HAMAP" id="MF_00376">
    <property type="entry name" value="Dephospho_CoA_kinase"/>
    <property type="match status" value="1"/>
</dbReference>
<evidence type="ECO:0000313" key="6">
    <source>
        <dbReference type="Proteomes" id="UP000198943"/>
    </source>
</evidence>
<keyword evidence="2 3" id="KW-0067">ATP-binding</keyword>
<dbReference type="GO" id="GO:0005737">
    <property type="term" value="C:cytoplasm"/>
    <property type="evidence" value="ECO:0007669"/>
    <property type="project" value="UniProtKB-SubCell"/>
</dbReference>
<evidence type="ECO:0000256" key="1">
    <source>
        <dbReference type="ARBA" id="ARBA00022741"/>
    </source>
</evidence>
<comment type="similarity">
    <text evidence="3">Belongs to the CoaE family.</text>
</comment>
<evidence type="ECO:0000313" key="5">
    <source>
        <dbReference type="EMBL" id="SDB99547.1"/>
    </source>
</evidence>
<dbReference type="PANTHER" id="PTHR10695">
    <property type="entry name" value="DEPHOSPHO-COA KINASE-RELATED"/>
    <property type="match status" value="1"/>
</dbReference>
<dbReference type="RefSeq" id="WP_093729102.1">
    <property type="nucleotide sequence ID" value="NZ_FMYW01000001.1"/>
</dbReference>
<comment type="catalytic activity">
    <reaction evidence="3">
        <text>3'-dephospho-CoA + ATP = ADP + CoA + H(+)</text>
        <dbReference type="Rhea" id="RHEA:18245"/>
        <dbReference type="ChEBI" id="CHEBI:15378"/>
        <dbReference type="ChEBI" id="CHEBI:30616"/>
        <dbReference type="ChEBI" id="CHEBI:57287"/>
        <dbReference type="ChEBI" id="CHEBI:57328"/>
        <dbReference type="ChEBI" id="CHEBI:456216"/>
        <dbReference type="EC" id="2.7.1.24"/>
    </reaction>
</comment>